<dbReference type="RefSeq" id="WP_404676317.1">
    <property type="nucleotide sequence ID" value="NZ_JBJDOT010000037.1"/>
</dbReference>
<evidence type="ECO:0000313" key="2">
    <source>
        <dbReference type="Proteomes" id="UP001620262"/>
    </source>
</evidence>
<organism evidence="1 2">
    <name type="scientific">Pseudoalteromonas rhizosphaerae</name>
    <dbReference type="NCBI Taxonomy" id="2518973"/>
    <lineage>
        <taxon>Bacteria</taxon>
        <taxon>Pseudomonadati</taxon>
        <taxon>Pseudomonadota</taxon>
        <taxon>Gammaproteobacteria</taxon>
        <taxon>Alteromonadales</taxon>
        <taxon>Pseudoalteromonadaceae</taxon>
        <taxon>Pseudoalteromonas</taxon>
    </lineage>
</organism>
<comment type="caution">
    <text evidence="1">The sequence shown here is derived from an EMBL/GenBank/DDBJ whole genome shotgun (WGS) entry which is preliminary data.</text>
</comment>
<dbReference type="Proteomes" id="UP001620262">
    <property type="component" value="Unassembled WGS sequence"/>
</dbReference>
<protein>
    <submittedName>
        <fullName evidence="1">Uncharacterized protein</fullName>
    </submittedName>
</protein>
<evidence type="ECO:0000313" key="1">
    <source>
        <dbReference type="EMBL" id="MFK3866138.1"/>
    </source>
</evidence>
<gene>
    <name evidence="1" type="ORF">ACI2JU_20010</name>
</gene>
<name>A0ABW8L3I7_9GAMM</name>
<keyword evidence="2" id="KW-1185">Reference proteome</keyword>
<dbReference type="EMBL" id="JBJDOT010000037">
    <property type="protein sequence ID" value="MFK3866138.1"/>
    <property type="molecule type" value="Genomic_DNA"/>
</dbReference>
<proteinExistence type="predicted"/>
<reference evidence="1 2" key="1">
    <citation type="submission" date="2024-11" db="EMBL/GenBank/DDBJ databases">
        <title>The Natural Products Discovery Center: Release of the First 8490 Sequenced Strains for Exploring Actinobacteria Biosynthetic Diversity.</title>
        <authorList>
            <person name="Kalkreuter E."/>
            <person name="Kautsar S.A."/>
            <person name="Yang D."/>
            <person name="Bader C.D."/>
            <person name="Teijaro C.N."/>
            <person name="Fluegel L."/>
            <person name="Davis C.M."/>
            <person name="Simpson J.R."/>
            <person name="Lauterbach L."/>
            <person name="Steele A.D."/>
            <person name="Gui C."/>
            <person name="Meng S."/>
            <person name="Li G."/>
            <person name="Viehrig K."/>
            <person name="Ye F."/>
            <person name="Su P."/>
            <person name="Kiefer A.F."/>
            <person name="Nichols A."/>
            <person name="Cepeda A.J."/>
            <person name="Yan W."/>
            <person name="Fan B."/>
            <person name="Jiang Y."/>
            <person name="Adhikari A."/>
            <person name="Zheng C.-J."/>
            <person name="Schuster L."/>
            <person name="Cowan T.M."/>
            <person name="Smanski M.J."/>
            <person name="Chevrette M.G."/>
            <person name="De Carvalho L.P.S."/>
            <person name="Shen B."/>
        </authorList>
    </citation>
    <scope>NUCLEOTIDE SEQUENCE [LARGE SCALE GENOMIC DNA]</scope>
    <source>
        <strain evidence="1 2">NPDC078403</strain>
    </source>
</reference>
<accession>A0ABW8L3I7</accession>
<sequence length="130" mass="14791">MEKIVPSWLHPTWGIKRSLQMKCPNISGLEFSKKNLEYLDKARELTKHTDQLTKALSFGSLAAIFVGNGALVAQFNISNTDFALMAESLSSVSKIKRYELQKISYSAYRNSSSYKEREFWKAMINGCKND</sequence>